<name>A0ABP0GX58_CLALP</name>
<dbReference type="Pfam" id="PF00472">
    <property type="entry name" value="RF-1"/>
    <property type="match status" value="1"/>
</dbReference>
<accession>A0ABP0GX58</accession>
<evidence type="ECO:0000259" key="5">
    <source>
        <dbReference type="Pfam" id="PF00472"/>
    </source>
</evidence>
<evidence type="ECO:0000256" key="2">
    <source>
        <dbReference type="ARBA" id="ARBA00038225"/>
    </source>
</evidence>
<organism evidence="6 7">
    <name type="scientific">Clavelina lepadiformis</name>
    <name type="common">Light-bulb sea squirt</name>
    <name type="synonym">Ascidia lepadiformis</name>
    <dbReference type="NCBI Taxonomy" id="159417"/>
    <lineage>
        <taxon>Eukaryota</taxon>
        <taxon>Metazoa</taxon>
        <taxon>Chordata</taxon>
        <taxon>Tunicata</taxon>
        <taxon>Ascidiacea</taxon>
        <taxon>Aplousobranchia</taxon>
        <taxon>Clavelinidae</taxon>
        <taxon>Clavelina</taxon>
    </lineage>
</organism>
<sequence length="199" mass="23119">MSLIPRRIFQNCRMCCYCFSRTLAYKSIYNVENLYPGSKDLMSVFSSKSSDKFKEQSGFSGEIPIKDLTVKYSKSSGPGGQHVNKTLSKVEVRFHVSSAEWIPETTRSLILEKFWKKITRNGELIVWCDDSRYQLNNMKSCLSEIRELIKIAETPPDTSKEERIAELYDMDSVQAAHKKRLMKKRKNSFTKAMRNPQYD</sequence>
<protein>
    <recommendedName>
        <fullName evidence="3">Large ribosomal subunit protein mL62</fullName>
        <ecNumber evidence="1">3.1.1.29</ecNumber>
    </recommendedName>
    <alternativeName>
        <fullName evidence="4">Peptidyl-tRNA hydrolase ICT1, mitochondrial</fullName>
    </alternativeName>
</protein>
<dbReference type="Gene3D" id="3.30.160.20">
    <property type="match status" value="1"/>
</dbReference>
<evidence type="ECO:0000256" key="3">
    <source>
        <dbReference type="ARBA" id="ARBA00039441"/>
    </source>
</evidence>
<feature type="domain" description="Prokaryotic-type class I peptide chain release factors" evidence="5">
    <location>
        <begin position="62"/>
        <end position="194"/>
    </location>
</feature>
<dbReference type="SUPFAM" id="SSF110916">
    <property type="entry name" value="Peptidyl-tRNA hydrolase domain-like"/>
    <property type="match status" value="1"/>
</dbReference>
<dbReference type="PANTHER" id="PTHR11075:SF54">
    <property type="entry name" value="LARGE RIBOSOMAL SUBUNIT PROTEIN ML62"/>
    <property type="match status" value="1"/>
</dbReference>
<evidence type="ECO:0000256" key="4">
    <source>
        <dbReference type="ARBA" id="ARBA00041531"/>
    </source>
</evidence>
<dbReference type="InterPro" id="IPR000352">
    <property type="entry name" value="Pep_chain_release_fac_I"/>
</dbReference>
<dbReference type="InterPro" id="IPR052104">
    <property type="entry name" value="Mito_Release_Factor_mL62"/>
</dbReference>
<reference evidence="6 7" key="1">
    <citation type="submission" date="2024-02" db="EMBL/GenBank/DDBJ databases">
        <authorList>
            <person name="Daric V."/>
            <person name="Darras S."/>
        </authorList>
    </citation>
    <scope>NUCLEOTIDE SEQUENCE [LARGE SCALE GENOMIC DNA]</scope>
</reference>
<evidence type="ECO:0000313" key="7">
    <source>
        <dbReference type="Proteomes" id="UP001642483"/>
    </source>
</evidence>
<proteinExistence type="inferred from homology"/>
<evidence type="ECO:0000313" key="6">
    <source>
        <dbReference type="EMBL" id="CAK8695551.1"/>
    </source>
</evidence>
<dbReference type="EMBL" id="CAWYQH010000152">
    <property type="protein sequence ID" value="CAK8695551.1"/>
    <property type="molecule type" value="Genomic_DNA"/>
</dbReference>
<dbReference type="PANTHER" id="PTHR11075">
    <property type="entry name" value="PEPTIDE CHAIN RELEASE FACTOR"/>
    <property type="match status" value="1"/>
</dbReference>
<comment type="caution">
    <text evidence="6">The sequence shown here is derived from an EMBL/GenBank/DDBJ whole genome shotgun (WGS) entry which is preliminary data.</text>
</comment>
<evidence type="ECO:0000256" key="1">
    <source>
        <dbReference type="ARBA" id="ARBA00013260"/>
    </source>
</evidence>
<gene>
    <name evidence="6" type="ORF">CVLEPA_LOCUS28815</name>
</gene>
<keyword evidence="7" id="KW-1185">Reference proteome</keyword>
<dbReference type="Proteomes" id="UP001642483">
    <property type="component" value="Unassembled WGS sequence"/>
</dbReference>
<dbReference type="EC" id="3.1.1.29" evidence="1"/>
<comment type="similarity">
    <text evidence="2">Belongs to the prokaryotic/mitochondrial release factor family. Mitochondrion-specific ribosomal protein mL62 subfamily.</text>
</comment>